<dbReference type="RefSeq" id="WP_408168621.1">
    <property type="nucleotide sequence ID" value="NZ_JAQQFR010000009.1"/>
</dbReference>
<dbReference type="InterPro" id="IPR050204">
    <property type="entry name" value="AraC_XylS_family_regulators"/>
</dbReference>
<dbReference type="InterPro" id="IPR018062">
    <property type="entry name" value="HTH_AraC-typ_CS"/>
</dbReference>
<dbReference type="SUPFAM" id="SSF46689">
    <property type="entry name" value="Homeodomain-like"/>
    <property type="match status" value="2"/>
</dbReference>
<evidence type="ECO:0000259" key="5">
    <source>
        <dbReference type="PROSITE" id="PS01124"/>
    </source>
</evidence>
<dbReference type="SUPFAM" id="SSF51215">
    <property type="entry name" value="Regulatory protein AraC"/>
    <property type="match status" value="1"/>
</dbReference>
<evidence type="ECO:0000313" key="6">
    <source>
        <dbReference type="EMBL" id="MFL9879578.1"/>
    </source>
</evidence>
<gene>
    <name evidence="6" type="ORF">PQR63_14360</name>
</gene>
<dbReference type="InterPro" id="IPR009057">
    <property type="entry name" value="Homeodomain-like_sf"/>
</dbReference>
<dbReference type="PANTHER" id="PTHR46796">
    <property type="entry name" value="HTH-TYPE TRANSCRIPTIONAL ACTIVATOR RHAS-RELATED"/>
    <property type="match status" value="1"/>
</dbReference>
<dbReference type="EMBL" id="JAQQFR010000009">
    <property type="protein sequence ID" value="MFL9879578.1"/>
    <property type="molecule type" value="Genomic_DNA"/>
</dbReference>
<dbReference type="Pfam" id="PF12833">
    <property type="entry name" value="HTH_18"/>
    <property type="match status" value="1"/>
</dbReference>
<dbReference type="Gene3D" id="1.10.10.60">
    <property type="entry name" value="Homeodomain-like"/>
    <property type="match status" value="2"/>
</dbReference>
<dbReference type="Pfam" id="PF02311">
    <property type="entry name" value="AraC_binding"/>
    <property type="match status" value="1"/>
</dbReference>
<dbReference type="PROSITE" id="PS01124">
    <property type="entry name" value="HTH_ARAC_FAMILY_2"/>
    <property type="match status" value="1"/>
</dbReference>
<evidence type="ECO:0000256" key="4">
    <source>
        <dbReference type="ARBA" id="ARBA00023163"/>
    </source>
</evidence>
<keyword evidence="3" id="KW-0010">Activator</keyword>
<dbReference type="PANTHER" id="PTHR46796:SF2">
    <property type="entry name" value="TRANSCRIPTIONAL REGULATORY PROTEIN"/>
    <property type="match status" value="1"/>
</dbReference>
<dbReference type="InterPro" id="IPR037923">
    <property type="entry name" value="HTH-like"/>
</dbReference>
<dbReference type="InterPro" id="IPR003313">
    <property type="entry name" value="AraC-bd"/>
</dbReference>
<evidence type="ECO:0000256" key="1">
    <source>
        <dbReference type="ARBA" id="ARBA00023015"/>
    </source>
</evidence>
<keyword evidence="4" id="KW-0804">Transcription</keyword>
<dbReference type="Gene3D" id="2.60.120.10">
    <property type="entry name" value="Jelly Rolls"/>
    <property type="match status" value="1"/>
</dbReference>
<name>A0ABW8Z9M5_9BURK</name>
<dbReference type="SMART" id="SM00342">
    <property type="entry name" value="HTH_ARAC"/>
    <property type="match status" value="1"/>
</dbReference>
<proteinExistence type="predicted"/>
<organism evidence="6 7">
    <name type="scientific">Herbaspirillum rhizosphaerae</name>
    <dbReference type="NCBI Taxonomy" id="346179"/>
    <lineage>
        <taxon>Bacteria</taxon>
        <taxon>Pseudomonadati</taxon>
        <taxon>Pseudomonadota</taxon>
        <taxon>Betaproteobacteria</taxon>
        <taxon>Burkholderiales</taxon>
        <taxon>Oxalobacteraceae</taxon>
        <taxon>Herbaspirillum</taxon>
    </lineage>
</organism>
<dbReference type="Proteomes" id="UP001629214">
    <property type="component" value="Unassembled WGS sequence"/>
</dbReference>
<reference evidence="6 7" key="1">
    <citation type="journal article" date="2024" name="Chem. Sci.">
        <title>Discovery of megapolipeptins by genome mining of a Burkholderiales bacteria collection.</title>
        <authorList>
            <person name="Paulo B.S."/>
            <person name="Recchia M.J.J."/>
            <person name="Lee S."/>
            <person name="Fergusson C.H."/>
            <person name="Romanowski S.B."/>
            <person name="Hernandez A."/>
            <person name="Krull N."/>
            <person name="Liu D.Y."/>
            <person name="Cavanagh H."/>
            <person name="Bos A."/>
            <person name="Gray C.A."/>
            <person name="Murphy B.T."/>
            <person name="Linington R.G."/>
            <person name="Eustaquio A.S."/>
        </authorList>
    </citation>
    <scope>NUCLEOTIDE SEQUENCE [LARGE SCALE GENOMIC DNA]</scope>
    <source>
        <strain evidence="6 7">RL21-008-BIB-B</strain>
    </source>
</reference>
<protein>
    <submittedName>
        <fullName evidence="6">AraC family transcriptional regulator</fullName>
    </submittedName>
</protein>
<dbReference type="InterPro" id="IPR018060">
    <property type="entry name" value="HTH_AraC"/>
</dbReference>
<evidence type="ECO:0000313" key="7">
    <source>
        <dbReference type="Proteomes" id="UP001629214"/>
    </source>
</evidence>
<dbReference type="InterPro" id="IPR014710">
    <property type="entry name" value="RmlC-like_jellyroll"/>
</dbReference>
<keyword evidence="1" id="KW-0805">Transcription regulation</keyword>
<accession>A0ABW8Z9M5</accession>
<comment type="caution">
    <text evidence="6">The sequence shown here is derived from an EMBL/GenBank/DDBJ whole genome shotgun (WGS) entry which is preliminary data.</text>
</comment>
<evidence type="ECO:0000256" key="2">
    <source>
        <dbReference type="ARBA" id="ARBA00023125"/>
    </source>
</evidence>
<keyword evidence="7" id="KW-1185">Reference proteome</keyword>
<keyword evidence="2" id="KW-0238">DNA-binding</keyword>
<evidence type="ECO:0000256" key="3">
    <source>
        <dbReference type="ARBA" id="ARBA00023159"/>
    </source>
</evidence>
<sequence length="286" mass="32295">MRNEANDITLWHAPNLQAELLRARFVDFSYDVHTHDTACFALLTRGAIRIRMRGTEFIAQAGDLYAIDADQPHAGWPVDSDGWQQRTLYVDLIYLRSLVRDENVVRSISVAGPLIRDKGLAELFYEMHNCSQLLTSDIAPDAASALYCEEVYLKFAARLFDRHVRDAETPAIVGKESRAIRLAQEYLDQHLGRQVHLQDIAAASGLPAFRLFRAFERATGMTPHAYQRQARVRVARSLIRLNHSLADVSAATGFSDQAHLTRWFRRIMGITPGAYRNAFGSVLVAR</sequence>
<feature type="domain" description="HTH araC/xylS-type" evidence="5">
    <location>
        <begin position="181"/>
        <end position="278"/>
    </location>
</feature>
<dbReference type="PROSITE" id="PS00041">
    <property type="entry name" value="HTH_ARAC_FAMILY_1"/>
    <property type="match status" value="1"/>
</dbReference>